<reference evidence="1" key="1">
    <citation type="submission" date="2020-04" db="EMBL/GenBank/DDBJ databases">
        <authorList>
            <person name="Chiriac C."/>
            <person name="Salcher M."/>
            <person name="Ghai R."/>
            <person name="Kavagutti S V."/>
        </authorList>
    </citation>
    <scope>NUCLEOTIDE SEQUENCE</scope>
</reference>
<name>A0A6J5MR11_9CAUD</name>
<proteinExistence type="predicted"/>
<evidence type="ECO:0000313" key="1">
    <source>
        <dbReference type="EMBL" id="CAB4147613.1"/>
    </source>
</evidence>
<protein>
    <submittedName>
        <fullName evidence="1">Uncharacterized protein</fullName>
    </submittedName>
</protein>
<organism evidence="1">
    <name type="scientific">uncultured Caudovirales phage</name>
    <dbReference type="NCBI Taxonomy" id="2100421"/>
    <lineage>
        <taxon>Viruses</taxon>
        <taxon>Duplodnaviria</taxon>
        <taxon>Heunggongvirae</taxon>
        <taxon>Uroviricota</taxon>
        <taxon>Caudoviricetes</taxon>
        <taxon>Peduoviridae</taxon>
        <taxon>Maltschvirus</taxon>
        <taxon>Maltschvirus maltsch</taxon>
    </lineage>
</organism>
<sequence length="243" mass="27310">MSDDVKPTAPAIHTDELWDLDKLDGGMLQNLGPTPVKATTKTEFRRELKKRGLRMKDQQESDIAPDIVRPSDLIEAAPEKPIEIEPDLNEWQTRTLFAVGRVFQRYGLQEALHCDVCFEQGAPSGCRVTIRGDRGMAIHCHNRVRAHVCMTDMSYTRADAITSLDRTEGSLVGPDGAKLLPTVLIQDDDAKLLHREQEALRALRLNHLLYCVGCRTACELDMSTAQIAMACQCRIRYWQGVTH</sequence>
<gene>
    <name evidence="1" type="ORF">UFOVP509_38</name>
</gene>
<accession>A0A6J5MR11</accession>
<dbReference type="EMBL" id="LR796479">
    <property type="protein sequence ID" value="CAB4147613.1"/>
    <property type="molecule type" value="Genomic_DNA"/>
</dbReference>